<comment type="catalytic activity">
    <reaction evidence="7">
        <text>serotonin + octadecanoyl-CoA = N-octadecanoyl-serotonin + CoA + H(+)</text>
        <dbReference type="Rhea" id="RHEA:51400"/>
        <dbReference type="ChEBI" id="CHEBI:15378"/>
        <dbReference type="ChEBI" id="CHEBI:57287"/>
        <dbReference type="ChEBI" id="CHEBI:57394"/>
        <dbReference type="ChEBI" id="CHEBI:134065"/>
        <dbReference type="ChEBI" id="CHEBI:350546"/>
    </reaction>
    <physiologicalReaction direction="left-to-right" evidence="7">
        <dbReference type="Rhea" id="RHEA:51401"/>
    </physiologicalReaction>
</comment>
<evidence type="ECO:0000256" key="2">
    <source>
        <dbReference type="ARBA" id="ARBA00023315"/>
    </source>
</evidence>
<dbReference type="PROSITE" id="PS51186">
    <property type="entry name" value="GNAT"/>
    <property type="match status" value="1"/>
</dbReference>
<evidence type="ECO:0000313" key="16">
    <source>
        <dbReference type="Proteomes" id="UP000594454"/>
    </source>
</evidence>
<evidence type="ECO:0000259" key="14">
    <source>
        <dbReference type="PROSITE" id="PS51186"/>
    </source>
</evidence>
<dbReference type="Pfam" id="PF00583">
    <property type="entry name" value="Acetyltransf_1"/>
    <property type="match status" value="1"/>
</dbReference>
<dbReference type="OrthoDB" id="2115692at2759"/>
<dbReference type="EC" id="2.3.1.87" evidence="5"/>
<evidence type="ECO:0000256" key="1">
    <source>
        <dbReference type="ARBA" id="ARBA00022679"/>
    </source>
</evidence>
<protein>
    <recommendedName>
        <fullName evidence="5">aralkylamine N-acetyltransferase</fullName>
        <ecNumber evidence="5">2.3.1.87</ecNumber>
    </recommendedName>
</protein>
<comment type="catalytic activity">
    <reaction evidence="12">
        <text>dopamine + hexadecanoyl-CoA = N-hexadecanoyl-dopamine + CoA + H(+)</text>
        <dbReference type="Rhea" id="RHEA:51376"/>
        <dbReference type="ChEBI" id="CHEBI:15378"/>
        <dbReference type="ChEBI" id="CHEBI:57287"/>
        <dbReference type="ChEBI" id="CHEBI:57379"/>
        <dbReference type="ChEBI" id="CHEBI:59905"/>
        <dbReference type="ChEBI" id="CHEBI:134058"/>
    </reaction>
    <physiologicalReaction direction="left-to-right" evidence="12">
        <dbReference type="Rhea" id="RHEA:51377"/>
    </physiologicalReaction>
</comment>
<dbReference type="AlphaFoldDB" id="A0A7R8UWI5"/>
<evidence type="ECO:0000313" key="15">
    <source>
        <dbReference type="EMBL" id="CAD7088417.1"/>
    </source>
</evidence>
<dbReference type="SUPFAM" id="SSF55729">
    <property type="entry name" value="Acyl-CoA N-acyltransferases (Nat)"/>
    <property type="match status" value="1"/>
</dbReference>
<reference evidence="15 16" key="1">
    <citation type="submission" date="2020-11" db="EMBL/GenBank/DDBJ databases">
        <authorList>
            <person name="Wallbank WR R."/>
            <person name="Pardo Diaz C."/>
            <person name="Kozak K."/>
            <person name="Martin S."/>
            <person name="Jiggins C."/>
            <person name="Moest M."/>
            <person name="Warren A I."/>
            <person name="Generalovic N T."/>
            <person name="Byers J.R.P. K."/>
            <person name="Montejo-Kovacevich G."/>
            <person name="Yen C E."/>
        </authorList>
    </citation>
    <scope>NUCLEOTIDE SEQUENCE [LARGE SCALE GENOMIC DNA]</scope>
</reference>
<dbReference type="InParanoid" id="A0A7R8UWI5"/>
<dbReference type="InterPro" id="IPR000182">
    <property type="entry name" value="GNAT_dom"/>
</dbReference>
<comment type="catalytic activity">
    <reaction evidence="6">
        <text>dopamine + (9Z)-octadecenoyl-CoA = N-(9Z-octadecanoyl)-dopamine + CoA + H(+)</text>
        <dbReference type="Rhea" id="RHEA:51380"/>
        <dbReference type="ChEBI" id="CHEBI:15378"/>
        <dbReference type="ChEBI" id="CHEBI:31883"/>
        <dbReference type="ChEBI" id="CHEBI:57287"/>
        <dbReference type="ChEBI" id="CHEBI:57387"/>
        <dbReference type="ChEBI" id="CHEBI:59905"/>
    </reaction>
    <physiologicalReaction direction="left-to-right" evidence="6">
        <dbReference type="Rhea" id="RHEA:51381"/>
    </physiologicalReaction>
</comment>
<dbReference type="PANTHER" id="PTHR20905">
    <property type="entry name" value="N-ACETYLTRANSFERASE-RELATED"/>
    <property type="match status" value="1"/>
</dbReference>
<comment type="catalytic activity">
    <reaction evidence="9">
        <text>dopamine + acetyl-CoA = N-acetyldopamine + CoA + H(+)</text>
        <dbReference type="Rhea" id="RHEA:51388"/>
        <dbReference type="ChEBI" id="CHEBI:15378"/>
        <dbReference type="ChEBI" id="CHEBI:57287"/>
        <dbReference type="ChEBI" id="CHEBI:57288"/>
        <dbReference type="ChEBI" id="CHEBI:59905"/>
        <dbReference type="ChEBI" id="CHEBI:125678"/>
    </reaction>
    <physiologicalReaction direction="left-to-right" evidence="9">
        <dbReference type="Rhea" id="RHEA:51389"/>
    </physiologicalReaction>
</comment>
<organism evidence="15 16">
    <name type="scientific">Hermetia illucens</name>
    <name type="common">Black soldier fly</name>
    <dbReference type="NCBI Taxonomy" id="343691"/>
    <lineage>
        <taxon>Eukaryota</taxon>
        <taxon>Metazoa</taxon>
        <taxon>Ecdysozoa</taxon>
        <taxon>Arthropoda</taxon>
        <taxon>Hexapoda</taxon>
        <taxon>Insecta</taxon>
        <taxon>Pterygota</taxon>
        <taxon>Neoptera</taxon>
        <taxon>Endopterygota</taxon>
        <taxon>Diptera</taxon>
        <taxon>Brachycera</taxon>
        <taxon>Stratiomyomorpha</taxon>
        <taxon>Stratiomyidae</taxon>
        <taxon>Hermetiinae</taxon>
        <taxon>Hermetia</taxon>
    </lineage>
</organism>
<evidence type="ECO:0000256" key="8">
    <source>
        <dbReference type="ARBA" id="ARBA00051284"/>
    </source>
</evidence>
<evidence type="ECO:0000256" key="5">
    <source>
        <dbReference type="ARBA" id="ARBA00039114"/>
    </source>
</evidence>
<evidence type="ECO:0000256" key="10">
    <source>
        <dbReference type="ARBA" id="ARBA00051823"/>
    </source>
</evidence>
<evidence type="ECO:0000256" key="12">
    <source>
        <dbReference type="ARBA" id="ARBA00052335"/>
    </source>
</evidence>
<dbReference type="PANTHER" id="PTHR20905:SF32">
    <property type="entry name" value="ARYLALKYLAMINE N-ACETYLTRANSFERASE-LIKE 7, ISOFORM A"/>
    <property type="match status" value="1"/>
</dbReference>
<keyword evidence="2" id="KW-0012">Acyltransferase</keyword>
<dbReference type="CDD" id="cd04301">
    <property type="entry name" value="NAT_SF"/>
    <property type="match status" value="1"/>
</dbReference>
<comment type="catalytic activity">
    <reaction evidence="13">
        <text>serotonin + acetyl-CoA = N-acetylserotonin + CoA + H(+)</text>
        <dbReference type="Rhea" id="RHEA:25217"/>
        <dbReference type="ChEBI" id="CHEBI:15378"/>
        <dbReference type="ChEBI" id="CHEBI:17697"/>
        <dbReference type="ChEBI" id="CHEBI:57287"/>
        <dbReference type="ChEBI" id="CHEBI:57288"/>
        <dbReference type="ChEBI" id="CHEBI:350546"/>
        <dbReference type="EC" id="2.3.1.87"/>
    </reaction>
    <physiologicalReaction direction="left-to-right" evidence="13">
        <dbReference type="Rhea" id="RHEA:25218"/>
    </physiologicalReaction>
</comment>
<keyword evidence="16" id="KW-1185">Reference proteome</keyword>
<proteinExistence type="inferred from homology"/>
<dbReference type="GO" id="GO:0004059">
    <property type="term" value="F:aralkylamine N-acetyltransferase activity"/>
    <property type="evidence" value="ECO:0007669"/>
    <property type="project" value="UniProtKB-EC"/>
</dbReference>
<comment type="catalytic activity">
    <reaction evidence="11">
        <text>serotonin + hexadecanoyl-CoA = N-hexadecanoyl-serotonin + CoA + H(+)</text>
        <dbReference type="Rhea" id="RHEA:51384"/>
        <dbReference type="ChEBI" id="CHEBI:15378"/>
        <dbReference type="ChEBI" id="CHEBI:57287"/>
        <dbReference type="ChEBI" id="CHEBI:57379"/>
        <dbReference type="ChEBI" id="CHEBI:134059"/>
        <dbReference type="ChEBI" id="CHEBI:350546"/>
    </reaction>
    <physiologicalReaction direction="left-to-right" evidence="11">
        <dbReference type="Rhea" id="RHEA:51385"/>
    </physiologicalReaction>
</comment>
<comment type="catalytic activity">
    <reaction evidence="8">
        <text>serotonin + (5Z,8Z,11Z,14Z)-eicosatetraenoyl-CoA = N-[(5Z,8Z,11Z,14Z)-eicosatetraenoyl]-serotonin + CoA + H(+)</text>
        <dbReference type="Rhea" id="RHEA:51396"/>
        <dbReference type="ChEBI" id="CHEBI:15378"/>
        <dbReference type="ChEBI" id="CHEBI:57287"/>
        <dbReference type="ChEBI" id="CHEBI:57368"/>
        <dbReference type="ChEBI" id="CHEBI:132255"/>
        <dbReference type="ChEBI" id="CHEBI:350546"/>
    </reaction>
    <physiologicalReaction direction="left-to-right" evidence="8">
        <dbReference type="Rhea" id="RHEA:51397"/>
    </physiologicalReaction>
</comment>
<sequence length="198" mass="22583">MEYKTITPDRYSNVIHHLRETFFVDEPLNKAAKLCVHAEGNYELEQHSRSTLDDNLSIMAVDENDQIAGVILNGIVSEGDIEKSREKLKTAQTKVSRKYSSFFDKIFDSRILSVDSKYRGKGIAKELMKRTEDLARDNGFSIIKGDATGIFSQKILRGLGFEKVSEIVYDEYVDEDGKPILEVEAPHKSLKVMYKRLN</sequence>
<feature type="domain" description="N-acetyltransferase" evidence="14">
    <location>
        <begin position="1"/>
        <end position="181"/>
    </location>
</feature>
<name>A0A7R8UWI5_HERIL</name>
<dbReference type="EMBL" id="LR899012">
    <property type="protein sequence ID" value="CAD7088417.1"/>
    <property type="molecule type" value="Genomic_DNA"/>
</dbReference>
<dbReference type="Gene3D" id="3.40.630.30">
    <property type="match status" value="1"/>
</dbReference>
<evidence type="ECO:0000256" key="6">
    <source>
        <dbReference type="ARBA" id="ARBA00050189"/>
    </source>
</evidence>
<accession>A0A7R8UWI5</accession>
<evidence type="ECO:0000256" key="7">
    <source>
        <dbReference type="ARBA" id="ARBA00050849"/>
    </source>
</evidence>
<evidence type="ECO:0000256" key="13">
    <source>
        <dbReference type="ARBA" id="ARBA00052491"/>
    </source>
</evidence>
<keyword evidence="1" id="KW-0808">Transferase</keyword>
<gene>
    <name evidence="15" type="ORF">HERILL_LOCUS11042</name>
</gene>
<dbReference type="InterPro" id="IPR016181">
    <property type="entry name" value="Acyl_CoA_acyltransferase"/>
</dbReference>
<comment type="catalytic activity">
    <reaction evidence="10">
        <text>serotonin + (9Z)-octadecenoyl-CoA = N-(9Z-octadecenoyl)-serotonin + CoA + H(+)</text>
        <dbReference type="Rhea" id="RHEA:51392"/>
        <dbReference type="ChEBI" id="CHEBI:15378"/>
        <dbReference type="ChEBI" id="CHEBI:57287"/>
        <dbReference type="ChEBI" id="CHEBI:57387"/>
        <dbReference type="ChEBI" id="CHEBI:134064"/>
        <dbReference type="ChEBI" id="CHEBI:350546"/>
    </reaction>
    <physiologicalReaction direction="left-to-right" evidence="10">
        <dbReference type="Rhea" id="RHEA:51393"/>
    </physiologicalReaction>
</comment>
<evidence type="ECO:0000256" key="4">
    <source>
        <dbReference type="ARBA" id="ARBA00038182"/>
    </source>
</evidence>
<comment type="pathway">
    <text evidence="3">Aromatic compound metabolism; melatonin biosynthesis; melatonin from serotonin: step 1/2.</text>
</comment>
<dbReference type="FunFam" id="3.40.630.30:FF:000046">
    <property type="entry name" value="Dopamine N-acetyltransferase"/>
    <property type="match status" value="1"/>
</dbReference>
<evidence type="ECO:0000256" key="11">
    <source>
        <dbReference type="ARBA" id="ARBA00052178"/>
    </source>
</evidence>
<evidence type="ECO:0000256" key="3">
    <source>
        <dbReference type="ARBA" id="ARBA00037926"/>
    </source>
</evidence>
<comment type="similarity">
    <text evidence="4">Belongs to the acetyltransferase family. AANAT subfamily.</text>
</comment>
<evidence type="ECO:0000256" key="9">
    <source>
        <dbReference type="ARBA" id="ARBA00051711"/>
    </source>
</evidence>
<dbReference type="Proteomes" id="UP000594454">
    <property type="component" value="Chromosome 4"/>
</dbReference>